<keyword evidence="6" id="KW-1185">Reference proteome</keyword>
<evidence type="ECO:0000313" key="5">
    <source>
        <dbReference type="EMBL" id="MDX8418433.1"/>
    </source>
</evidence>
<accession>A0ABU4WQ76</accession>
<dbReference type="PANTHER" id="PTHR30154">
    <property type="entry name" value="LEUCINE-RESPONSIVE REGULATORY PROTEIN"/>
    <property type="match status" value="1"/>
</dbReference>
<evidence type="ECO:0000259" key="4">
    <source>
        <dbReference type="PROSITE" id="PS50956"/>
    </source>
</evidence>
<keyword evidence="2" id="KW-0238">DNA-binding</keyword>
<dbReference type="InterPro" id="IPR011008">
    <property type="entry name" value="Dimeric_a/b-barrel"/>
</dbReference>
<organism evidence="5 6">
    <name type="scientific">Absicoccus intestinalis</name>
    <dbReference type="NCBI Taxonomy" id="2926319"/>
    <lineage>
        <taxon>Bacteria</taxon>
        <taxon>Bacillati</taxon>
        <taxon>Bacillota</taxon>
        <taxon>Erysipelotrichia</taxon>
        <taxon>Erysipelotrichales</taxon>
        <taxon>Erysipelotrichaceae</taxon>
        <taxon>Absicoccus</taxon>
    </lineage>
</organism>
<dbReference type="PRINTS" id="PR00033">
    <property type="entry name" value="HTHASNC"/>
</dbReference>
<dbReference type="InterPro" id="IPR019888">
    <property type="entry name" value="Tscrpt_reg_AsnC-like"/>
</dbReference>
<reference evidence="5 6" key="1">
    <citation type="submission" date="2022-03" db="EMBL/GenBank/DDBJ databases">
        <title>Novel taxa within the pig intestine.</title>
        <authorList>
            <person name="Wylensek D."/>
            <person name="Bishof K."/>
            <person name="Afrizal A."/>
            <person name="Clavel T."/>
        </authorList>
    </citation>
    <scope>NUCLEOTIDE SEQUENCE [LARGE SCALE GENOMIC DNA]</scope>
    <source>
        <strain evidence="5 6">Cla-KB-P134</strain>
    </source>
</reference>
<protein>
    <submittedName>
        <fullName evidence="5">Lrp/AsnC family transcriptional regulator</fullName>
    </submittedName>
</protein>
<dbReference type="Proteomes" id="UP001285244">
    <property type="component" value="Unassembled WGS sequence"/>
</dbReference>
<dbReference type="InterPro" id="IPR011991">
    <property type="entry name" value="ArsR-like_HTH"/>
</dbReference>
<dbReference type="Pfam" id="PF13404">
    <property type="entry name" value="HTH_AsnC-type"/>
    <property type="match status" value="1"/>
</dbReference>
<dbReference type="InterPro" id="IPR019887">
    <property type="entry name" value="Tscrpt_reg_AsnC/Lrp_C"/>
</dbReference>
<evidence type="ECO:0000313" key="6">
    <source>
        <dbReference type="Proteomes" id="UP001285244"/>
    </source>
</evidence>
<proteinExistence type="predicted"/>
<dbReference type="CDD" id="cd00090">
    <property type="entry name" value="HTH_ARSR"/>
    <property type="match status" value="1"/>
</dbReference>
<dbReference type="Gene3D" id="3.30.70.920">
    <property type="match status" value="1"/>
</dbReference>
<dbReference type="Pfam" id="PF01037">
    <property type="entry name" value="AsnC_trans_reg"/>
    <property type="match status" value="1"/>
</dbReference>
<dbReference type="Gene3D" id="1.10.10.10">
    <property type="entry name" value="Winged helix-like DNA-binding domain superfamily/Winged helix DNA-binding domain"/>
    <property type="match status" value="1"/>
</dbReference>
<evidence type="ECO:0000256" key="1">
    <source>
        <dbReference type="ARBA" id="ARBA00023015"/>
    </source>
</evidence>
<dbReference type="InterPro" id="IPR036390">
    <property type="entry name" value="WH_DNA-bd_sf"/>
</dbReference>
<dbReference type="InterPro" id="IPR036388">
    <property type="entry name" value="WH-like_DNA-bd_sf"/>
</dbReference>
<evidence type="ECO:0000256" key="3">
    <source>
        <dbReference type="ARBA" id="ARBA00023163"/>
    </source>
</evidence>
<name>A0ABU4WQ76_9FIRM</name>
<keyword evidence="1" id="KW-0805">Transcription regulation</keyword>
<keyword evidence="3" id="KW-0804">Transcription</keyword>
<sequence length="149" mass="17192">MDMKLDSIDRKILKILQENARTPIKEIAKEVFLSSPAVSNRIEKLEQSGILTGYHAQMNALLFGYNIKAFINLEVQPYQKDEFYPFIQSIPNVIECNCVTGEYAMLIEVVFQTTQQLDHFINELQHFGKTQTQIVFSTSVEHRQVPIQL</sequence>
<feature type="domain" description="HTH asnC-type" evidence="4">
    <location>
        <begin position="5"/>
        <end position="66"/>
    </location>
</feature>
<dbReference type="InterPro" id="IPR000485">
    <property type="entry name" value="AsnC-type_HTH_dom"/>
</dbReference>
<dbReference type="EMBL" id="JALBUS010000029">
    <property type="protein sequence ID" value="MDX8418433.1"/>
    <property type="molecule type" value="Genomic_DNA"/>
</dbReference>
<dbReference type="SUPFAM" id="SSF54909">
    <property type="entry name" value="Dimeric alpha+beta barrel"/>
    <property type="match status" value="1"/>
</dbReference>
<dbReference type="SUPFAM" id="SSF46785">
    <property type="entry name" value="Winged helix' DNA-binding domain"/>
    <property type="match status" value="1"/>
</dbReference>
<dbReference type="RefSeq" id="WP_320326676.1">
    <property type="nucleotide sequence ID" value="NZ_JALBUS010000029.1"/>
</dbReference>
<comment type="caution">
    <text evidence="5">The sequence shown here is derived from an EMBL/GenBank/DDBJ whole genome shotgun (WGS) entry which is preliminary data.</text>
</comment>
<dbReference type="PANTHER" id="PTHR30154:SF34">
    <property type="entry name" value="TRANSCRIPTIONAL REGULATOR AZLB"/>
    <property type="match status" value="1"/>
</dbReference>
<gene>
    <name evidence="5" type="ORF">MOZ64_11365</name>
</gene>
<dbReference type="PROSITE" id="PS50956">
    <property type="entry name" value="HTH_ASNC_2"/>
    <property type="match status" value="1"/>
</dbReference>
<dbReference type="SMART" id="SM00344">
    <property type="entry name" value="HTH_ASNC"/>
    <property type="match status" value="1"/>
</dbReference>
<evidence type="ECO:0000256" key="2">
    <source>
        <dbReference type="ARBA" id="ARBA00023125"/>
    </source>
</evidence>